<evidence type="ECO:0000313" key="2">
    <source>
        <dbReference type="Proteomes" id="UP000821845"/>
    </source>
</evidence>
<organism evidence="1 2">
    <name type="scientific">Hyalomma asiaticum</name>
    <name type="common">Tick</name>
    <dbReference type="NCBI Taxonomy" id="266040"/>
    <lineage>
        <taxon>Eukaryota</taxon>
        <taxon>Metazoa</taxon>
        <taxon>Ecdysozoa</taxon>
        <taxon>Arthropoda</taxon>
        <taxon>Chelicerata</taxon>
        <taxon>Arachnida</taxon>
        <taxon>Acari</taxon>
        <taxon>Parasitiformes</taxon>
        <taxon>Ixodida</taxon>
        <taxon>Ixodoidea</taxon>
        <taxon>Ixodidae</taxon>
        <taxon>Hyalomminae</taxon>
        <taxon>Hyalomma</taxon>
    </lineage>
</organism>
<evidence type="ECO:0000313" key="1">
    <source>
        <dbReference type="EMBL" id="KAH6938843.1"/>
    </source>
</evidence>
<name>A0ACB7SVV2_HYAAI</name>
<accession>A0ACB7SVV2</accession>
<sequence length="149" mass="16614">METEAALRIWKRTNSYETPLQFTTFLSDGDSEAYTAVSELDIYGGVLPVQKEECTNHVAKRLGTALGKLKMPRGEKLNDATIRKLQGYFQVATTSNRGSVRDMCSLGIVLSFLLEGRCLQSQVLPRWRHVLVKAQAGTGTSQHHLTLPY</sequence>
<proteinExistence type="predicted"/>
<dbReference type="Proteomes" id="UP000821845">
    <property type="component" value="Chromosome 2"/>
</dbReference>
<gene>
    <name evidence="1" type="ORF">HPB50_013566</name>
</gene>
<protein>
    <submittedName>
        <fullName evidence="1">Uncharacterized protein</fullName>
    </submittedName>
</protein>
<comment type="caution">
    <text evidence="1">The sequence shown here is derived from an EMBL/GenBank/DDBJ whole genome shotgun (WGS) entry which is preliminary data.</text>
</comment>
<dbReference type="EMBL" id="CM023482">
    <property type="protein sequence ID" value="KAH6938843.1"/>
    <property type="molecule type" value="Genomic_DNA"/>
</dbReference>
<reference evidence="1" key="1">
    <citation type="submission" date="2020-05" db="EMBL/GenBank/DDBJ databases">
        <title>Large-scale comparative analyses of tick genomes elucidate their genetic diversity and vector capacities.</title>
        <authorList>
            <person name="Jia N."/>
            <person name="Wang J."/>
            <person name="Shi W."/>
            <person name="Du L."/>
            <person name="Sun Y."/>
            <person name="Zhan W."/>
            <person name="Jiang J."/>
            <person name="Wang Q."/>
            <person name="Zhang B."/>
            <person name="Ji P."/>
            <person name="Sakyi L.B."/>
            <person name="Cui X."/>
            <person name="Yuan T."/>
            <person name="Jiang B."/>
            <person name="Yang W."/>
            <person name="Lam T.T.-Y."/>
            <person name="Chang Q."/>
            <person name="Ding S."/>
            <person name="Wang X."/>
            <person name="Zhu J."/>
            <person name="Ruan X."/>
            <person name="Zhao L."/>
            <person name="Wei J."/>
            <person name="Que T."/>
            <person name="Du C."/>
            <person name="Cheng J."/>
            <person name="Dai P."/>
            <person name="Han X."/>
            <person name="Huang E."/>
            <person name="Gao Y."/>
            <person name="Liu J."/>
            <person name="Shao H."/>
            <person name="Ye R."/>
            <person name="Li L."/>
            <person name="Wei W."/>
            <person name="Wang X."/>
            <person name="Wang C."/>
            <person name="Yang T."/>
            <person name="Huo Q."/>
            <person name="Li W."/>
            <person name="Guo W."/>
            <person name="Chen H."/>
            <person name="Zhou L."/>
            <person name="Ni X."/>
            <person name="Tian J."/>
            <person name="Zhou Y."/>
            <person name="Sheng Y."/>
            <person name="Liu T."/>
            <person name="Pan Y."/>
            <person name="Xia L."/>
            <person name="Li J."/>
            <person name="Zhao F."/>
            <person name="Cao W."/>
        </authorList>
    </citation>
    <scope>NUCLEOTIDE SEQUENCE</scope>
    <source>
        <strain evidence="1">Hyas-2018</strain>
    </source>
</reference>
<keyword evidence="2" id="KW-1185">Reference proteome</keyword>